<accession>A0A9X1VD03</accession>
<name>A0A9X1VD03_9BACL</name>
<dbReference type="EMBL" id="JALBUF010000007">
    <property type="protein sequence ID" value="MCI0183883.1"/>
    <property type="molecule type" value="Genomic_DNA"/>
</dbReference>
<evidence type="ECO:0000259" key="1">
    <source>
        <dbReference type="Pfam" id="PF01575"/>
    </source>
</evidence>
<dbReference type="InterPro" id="IPR052342">
    <property type="entry name" value="MCH/BMMD"/>
</dbReference>
<gene>
    <name evidence="2" type="ORF">MM817_02175</name>
</gene>
<evidence type="ECO:0000313" key="2">
    <source>
        <dbReference type="EMBL" id="MCI0183883.1"/>
    </source>
</evidence>
<dbReference type="PANTHER" id="PTHR43664">
    <property type="entry name" value="MONOAMINE OXIDASE-RELATED"/>
    <property type="match status" value="1"/>
</dbReference>
<organism evidence="2 3">
    <name type="scientific">Sulfoacidibacillus ferrooxidans</name>
    <dbReference type="NCBI Taxonomy" id="2005001"/>
    <lineage>
        <taxon>Bacteria</taxon>
        <taxon>Bacillati</taxon>
        <taxon>Bacillota</taxon>
        <taxon>Bacilli</taxon>
        <taxon>Bacillales</taxon>
        <taxon>Alicyclobacillaceae</taxon>
        <taxon>Sulfoacidibacillus</taxon>
    </lineage>
</organism>
<proteinExistence type="predicted"/>
<dbReference type="Proteomes" id="UP001139263">
    <property type="component" value="Unassembled WGS sequence"/>
</dbReference>
<comment type="caution">
    <text evidence="2">The sequence shown here is derived from an EMBL/GenBank/DDBJ whole genome shotgun (WGS) entry which is preliminary data.</text>
</comment>
<evidence type="ECO:0000313" key="3">
    <source>
        <dbReference type="Proteomes" id="UP001139263"/>
    </source>
</evidence>
<dbReference type="RefSeq" id="WP_241714804.1">
    <property type="nucleotide sequence ID" value="NZ_JALBUF010000007.1"/>
</dbReference>
<dbReference type="PANTHER" id="PTHR43664:SF1">
    <property type="entry name" value="BETA-METHYLMALYL-COA DEHYDRATASE"/>
    <property type="match status" value="1"/>
</dbReference>
<dbReference type="InterPro" id="IPR002539">
    <property type="entry name" value="MaoC-like_dom"/>
</dbReference>
<feature type="domain" description="MaoC-like" evidence="1">
    <location>
        <begin position="19"/>
        <end position="118"/>
    </location>
</feature>
<dbReference type="AlphaFoldDB" id="A0A9X1VD03"/>
<dbReference type="Gene3D" id="3.10.129.10">
    <property type="entry name" value="Hotdog Thioesterase"/>
    <property type="match status" value="1"/>
</dbReference>
<dbReference type="InterPro" id="IPR029069">
    <property type="entry name" value="HotDog_dom_sf"/>
</dbReference>
<dbReference type="SUPFAM" id="SSF54637">
    <property type="entry name" value="Thioesterase/thiol ester dehydrase-isomerase"/>
    <property type="match status" value="1"/>
</dbReference>
<protein>
    <recommendedName>
        <fullName evidence="1">MaoC-like domain-containing protein</fullName>
    </recommendedName>
</protein>
<reference evidence="2" key="1">
    <citation type="submission" date="2022-03" db="EMBL/GenBank/DDBJ databases">
        <title>Draft Genome Sequence of Firmicute Strain S0AB, a Heterotrophic Iron/Sulfur-Oxidizing Extreme Acidophile.</title>
        <authorList>
            <person name="Vergara E."/>
            <person name="Pakostova E."/>
            <person name="Johnson D.B."/>
            <person name="Holmes D.S."/>
        </authorList>
    </citation>
    <scope>NUCLEOTIDE SEQUENCE</scope>
    <source>
        <strain evidence="2">S0AB</strain>
    </source>
</reference>
<sequence>MFYKPYGDYQVGETWTSFGRTITETDVVSFAGLSGDFFSLHIDDEYARTTQFGRRIAHGMLILSISTGLLHFEPGIIAAFYGIDHLRFTGPTFIGDTVHVKATITDLQDRRENQGVVTILHEIIKQTGEIVITGNLKLLLNRVNYA</sequence>
<keyword evidence="3" id="KW-1185">Reference proteome</keyword>
<dbReference type="Pfam" id="PF01575">
    <property type="entry name" value="MaoC_dehydratas"/>
    <property type="match status" value="1"/>
</dbReference>